<name>A0A6C0JM20_9ZZZZ</name>
<dbReference type="AlphaFoldDB" id="A0A6C0JM20"/>
<accession>A0A6C0JM20</accession>
<proteinExistence type="predicted"/>
<sequence>MSFNKANLRDFIIKQFMGPQIAKNTILKEADSELDTFSEIPKVDNLPLAEKLAVQDLPKVKKPAQTEDKYVYLEHDVLSKEFSFDRETPILQQKPHKIKLCLFSINETLPRPFLEFFFENSNGVYQFPSINLVMEPFLPIIKKEDDTKINMTDIAIIPQNNEQVDQNVENEQGDDEIDIEFFSQCSQFFQKTTGLSHDIASQRYLGFIEKDDVIYVFFNCSKLEGFGKMNIGIIDEILNKKKMYELPIEQHVIDLFLSSPLITHIYYQRGEEIPYPLSVNLCLSDGEGQYKNAYYSDPLKPVSIVNPKVEHPFFGSVYIFSSEPIIHGSTKGLIQGLSETFTETNSTPIKRFALFTDSAKMYKEITSAEQVDKRYICYGFVEKSHELWAVKQVKLFVEL</sequence>
<organism evidence="1">
    <name type="scientific">viral metagenome</name>
    <dbReference type="NCBI Taxonomy" id="1070528"/>
    <lineage>
        <taxon>unclassified sequences</taxon>
        <taxon>metagenomes</taxon>
        <taxon>organismal metagenomes</taxon>
    </lineage>
</organism>
<protein>
    <submittedName>
        <fullName evidence="1">Uncharacterized protein</fullName>
    </submittedName>
</protein>
<evidence type="ECO:0000313" key="1">
    <source>
        <dbReference type="EMBL" id="QHU04888.1"/>
    </source>
</evidence>
<dbReference type="EMBL" id="MN740405">
    <property type="protein sequence ID" value="QHU04888.1"/>
    <property type="molecule type" value="Genomic_DNA"/>
</dbReference>
<reference evidence="1" key="1">
    <citation type="journal article" date="2020" name="Nature">
        <title>Giant virus diversity and host interactions through global metagenomics.</title>
        <authorList>
            <person name="Schulz F."/>
            <person name="Roux S."/>
            <person name="Paez-Espino D."/>
            <person name="Jungbluth S."/>
            <person name="Walsh D.A."/>
            <person name="Denef V.J."/>
            <person name="McMahon K.D."/>
            <person name="Konstantinidis K.T."/>
            <person name="Eloe-Fadrosh E.A."/>
            <person name="Kyrpides N.C."/>
            <person name="Woyke T."/>
        </authorList>
    </citation>
    <scope>NUCLEOTIDE SEQUENCE</scope>
    <source>
        <strain evidence="1">GVMAG-M-3300027708-5</strain>
    </source>
</reference>